<protein>
    <submittedName>
        <fullName evidence="11">M13 family metallopeptidase</fullName>
    </submittedName>
</protein>
<evidence type="ECO:0000256" key="8">
    <source>
        <dbReference type="SAM" id="SignalP"/>
    </source>
</evidence>
<evidence type="ECO:0000259" key="9">
    <source>
        <dbReference type="Pfam" id="PF01431"/>
    </source>
</evidence>
<keyword evidence="3" id="KW-0645">Protease</keyword>
<sequence>MRKVVLSALGVAAIAVACTPKGESEVDPNTGFELSSLDSSYAPCDDFFHFSAQGWIDQNPIPNTESSWGKFNILARENQTRVRGIFEDLLAAETSAEKGSDAQLVGDLYRSGMDSLRIEELKFQPLEGMMAHIDEATSVEDWFRRASELQMSGIGMPISSYVSSDDKNASMNVLHIGQSGLGLPDRSYYFKEDSLSLYIQSEYRNFITKMFVMSGMDGAEAEKSAMDIYMFEKQLAGNMLTREQRRIPELRYNKMMYSELKSIAPGIPLDAYFKAKNIEPKNVIVTSLDYIKWMGQAAQSWDLNTLKVYSKWNIINGWAGELHHDAVQANFDFYSATLRGNKELQPRWRRVQGAMGGLDEQIGHLYVEEYFPAEYKERIEGMVEDLRSAFRVRINNLEWMSPATKEKALEKLESFTYKIGYPDKWADWSDLDINAEDYVTNLANLSAYITADNFAKMDQPVDKSEWFMGAHIVNAYYNPNFNEVVFPAGILQPPFFMPEADDAINYGAIGGVIGHEFTHGFDDQGAKYDKDGNLESWWTSEDSARFHDLTHKVVELYDSYEALPNEYVNGQMTLGENIADLGGLTLAYHAYLKHMEGKEAPAPIGGFTDKQRVFLGWAQVWQVHYTEEALRFRLNNDYHSPGEFRVIGPMSNMPEFWDAFSCDPGSPMHLPDSSHVVIW</sequence>
<dbReference type="PROSITE" id="PS51885">
    <property type="entry name" value="NEPRILYSIN"/>
    <property type="match status" value="1"/>
</dbReference>
<evidence type="ECO:0000256" key="6">
    <source>
        <dbReference type="ARBA" id="ARBA00022833"/>
    </source>
</evidence>
<gene>
    <name evidence="11" type="ORF">F8C67_06125</name>
</gene>
<dbReference type="AlphaFoldDB" id="A0A6N6RJA6"/>
<dbReference type="InterPro" id="IPR008753">
    <property type="entry name" value="Peptidase_M13_N"/>
</dbReference>
<evidence type="ECO:0000313" key="12">
    <source>
        <dbReference type="Proteomes" id="UP000468650"/>
    </source>
</evidence>
<dbReference type="Proteomes" id="UP000468650">
    <property type="component" value="Unassembled WGS sequence"/>
</dbReference>
<name>A0A6N6RJA6_9FLAO</name>
<dbReference type="CDD" id="cd08662">
    <property type="entry name" value="M13"/>
    <property type="match status" value="1"/>
</dbReference>
<dbReference type="Pfam" id="PF05649">
    <property type="entry name" value="Peptidase_M13_N"/>
    <property type="match status" value="1"/>
</dbReference>
<evidence type="ECO:0000256" key="5">
    <source>
        <dbReference type="ARBA" id="ARBA00022801"/>
    </source>
</evidence>
<dbReference type="PROSITE" id="PS51257">
    <property type="entry name" value="PROKAR_LIPOPROTEIN"/>
    <property type="match status" value="1"/>
</dbReference>
<evidence type="ECO:0000256" key="4">
    <source>
        <dbReference type="ARBA" id="ARBA00022723"/>
    </source>
</evidence>
<organism evidence="11 12">
    <name type="scientific">Phaeocystidibacter luteus</name>
    <dbReference type="NCBI Taxonomy" id="911197"/>
    <lineage>
        <taxon>Bacteria</taxon>
        <taxon>Pseudomonadati</taxon>
        <taxon>Bacteroidota</taxon>
        <taxon>Flavobacteriia</taxon>
        <taxon>Flavobacteriales</taxon>
        <taxon>Phaeocystidibacteraceae</taxon>
        <taxon>Phaeocystidibacter</taxon>
    </lineage>
</organism>
<dbReference type="OrthoDB" id="9775677at2"/>
<dbReference type="PANTHER" id="PTHR11733:SF167">
    <property type="entry name" value="FI17812P1-RELATED"/>
    <property type="match status" value="1"/>
</dbReference>
<evidence type="ECO:0000256" key="2">
    <source>
        <dbReference type="ARBA" id="ARBA00007357"/>
    </source>
</evidence>
<dbReference type="Gene3D" id="1.10.1380.10">
    <property type="entry name" value="Neutral endopeptidase , domain2"/>
    <property type="match status" value="1"/>
</dbReference>
<evidence type="ECO:0000259" key="10">
    <source>
        <dbReference type="Pfam" id="PF05649"/>
    </source>
</evidence>
<evidence type="ECO:0000256" key="7">
    <source>
        <dbReference type="ARBA" id="ARBA00023049"/>
    </source>
</evidence>
<dbReference type="SUPFAM" id="SSF55486">
    <property type="entry name" value="Metalloproteases ('zincins'), catalytic domain"/>
    <property type="match status" value="1"/>
</dbReference>
<dbReference type="Pfam" id="PF01431">
    <property type="entry name" value="Peptidase_M13"/>
    <property type="match status" value="1"/>
</dbReference>
<keyword evidence="7" id="KW-0482">Metalloprotease</keyword>
<dbReference type="InterPro" id="IPR000718">
    <property type="entry name" value="Peptidase_M13"/>
</dbReference>
<dbReference type="PRINTS" id="PR00786">
    <property type="entry name" value="NEPRILYSIN"/>
</dbReference>
<dbReference type="GO" id="GO:0004222">
    <property type="term" value="F:metalloendopeptidase activity"/>
    <property type="evidence" value="ECO:0007669"/>
    <property type="project" value="InterPro"/>
</dbReference>
<dbReference type="GO" id="GO:0016485">
    <property type="term" value="P:protein processing"/>
    <property type="evidence" value="ECO:0007669"/>
    <property type="project" value="TreeGrafter"/>
</dbReference>
<comment type="similarity">
    <text evidence="2">Belongs to the peptidase M13 family.</text>
</comment>
<evidence type="ECO:0000313" key="11">
    <source>
        <dbReference type="EMBL" id="KAB2813734.1"/>
    </source>
</evidence>
<dbReference type="InterPro" id="IPR042089">
    <property type="entry name" value="Peptidase_M13_dom_2"/>
</dbReference>
<dbReference type="GO" id="GO:0005886">
    <property type="term" value="C:plasma membrane"/>
    <property type="evidence" value="ECO:0007669"/>
    <property type="project" value="TreeGrafter"/>
</dbReference>
<keyword evidence="5" id="KW-0378">Hydrolase</keyword>
<proteinExistence type="inferred from homology"/>
<evidence type="ECO:0000256" key="1">
    <source>
        <dbReference type="ARBA" id="ARBA00001947"/>
    </source>
</evidence>
<keyword evidence="6" id="KW-0862">Zinc</keyword>
<dbReference type="Gene3D" id="3.40.390.10">
    <property type="entry name" value="Collagenase (Catalytic Domain)"/>
    <property type="match status" value="1"/>
</dbReference>
<dbReference type="InterPro" id="IPR024079">
    <property type="entry name" value="MetalloPept_cat_dom_sf"/>
</dbReference>
<feature type="signal peptide" evidence="8">
    <location>
        <begin position="1"/>
        <end position="17"/>
    </location>
</feature>
<reference evidence="11 12" key="1">
    <citation type="submission" date="2019-09" db="EMBL/GenBank/DDBJ databases">
        <title>Genomes of family Cryomorphaceae.</title>
        <authorList>
            <person name="Bowman J.P."/>
        </authorList>
    </citation>
    <scope>NUCLEOTIDE SEQUENCE [LARGE SCALE GENOMIC DNA]</scope>
    <source>
        <strain evidence="11 12">LMG 25704</strain>
    </source>
</reference>
<keyword evidence="4" id="KW-0479">Metal-binding</keyword>
<dbReference type="PANTHER" id="PTHR11733">
    <property type="entry name" value="ZINC METALLOPROTEASE FAMILY M13 NEPRILYSIN-RELATED"/>
    <property type="match status" value="1"/>
</dbReference>
<comment type="caution">
    <text evidence="11">The sequence shown here is derived from an EMBL/GenBank/DDBJ whole genome shotgun (WGS) entry which is preliminary data.</text>
</comment>
<comment type="cofactor">
    <cofactor evidence="1">
        <name>Zn(2+)</name>
        <dbReference type="ChEBI" id="CHEBI:29105"/>
    </cofactor>
</comment>
<dbReference type="RefSeq" id="WP_151666936.1">
    <property type="nucleotide sequence ID" value="NZ_WBVO01000003.1"/>
</dbReference>
<keyword evidence="12" id="KW-1185">Reference proteome</keyword>
<keyword evidence="8" id="KW-0732">Signal</keyword>
<accession>A0A6N6RJA6</accession>
<dbReference type="InterPro" id="IPR018497">
    <property type="entry name" value="Peptidase_M13_C"/>
</dbReference>
<dbReference type="EMBL" id="WBVO01000003">
    <property type="protein sequence ID" value="KAB2813734.1"/>
    <property type="molecule type" value="Genomic_DNA"/>
</dbReference>
<feature type="domain" description="Peptidase M13 C-terminal" evidence="9">
    <location>
        <begin position="474"/>
        <end position="674"/>
    </location>
</feature>
<evidence type="ECO:0000256" key="3">
    <source>
        <dbReference type="ARBA" id="ARBA00022670"/>
    </source>
</evidence>
<dbReference type="GO" id="GO:0046872">
    <property type="term" value="F:metal ion binding"/>
    <property type="evidence" value="ECO:0007669"/>
    <property type="project" value="UniProtKB-KW"/>
</dbReference>
<feature type="chain" id="PRO_5026990019" evidence="8">
    <location>
        <begin position="18"/>
        <end position="679"/>
    </location>
</feature>
<feature type="domain" description="Peptidase M13 N-terminal" evidence="10">
    <location>
        <begin position="43"/>
        <end position="422"/>
    </location>
</feature>